<reference evidence="10" key="2">
    <citation type="submission" date="2023-07" db="EMBL/GenBank/DDBJ databases">
        <authorList>
            <person name="Aydin F."/>
            <person name="Tarhane S."/>
            <person name="Saticioglu I.B."/>
            <person name="Karakaya E."/>
            <person name="Abay S."/>
            <person name="Guran O."/>
            <person name="Bozkurt E."/>
            <person name="Uzum N."/>
            <person name="Olgun K."/>
            <person name="Jablonski D."/>
        </authorList>
    </citation>
    <scope>NUCLEOTIDE SEQUENCE</scope>
    <source>
        <strain evidence="10">Faydin-H75</strain>
    </source>
</reference>
<dbReference type="EC" id="2.1.1.182" evidence="7"/>
<dbReference type="SUPFAM" id="SSF53335">
    <property type="entry name" value="S-adenosyl-L-methionine-dependent methyltransferases"/>
    <property type="match status" value="1"/>
</dbReference>
<dbReference type="PANTHER" id="PTHR11727">
    <property type="entry name" value="DIMETHYLADENOSINE TRANSFERASE"/>
    <property type="match status" value="1"/>
</dbReference>
<comment type="similarity">
    <text evidence="7">Belongs to the class I-like SAM-binding methyltransferase superfamily. rRNA adenine N(6)-methyltransferase family. RsmA subfamily.</text>
</comment>
<proteinExistence type="inferred from homology"/>
<feature type="binding site" evidence="7 8">
    <location>
        <position position="88"/>
    </location>
    <ligand>
        <name>S-adenosyl-L-methionine</name>
        <dbReference type="ChEBI" id="CHEBI:59789"/>
    </ligand>
</feature>
<evidence type="ECO:0000256" key="7">
    <source>
        <dbReference type="HAMAP-Rule" id="MF_00607"/>
    </source>
</evidence>
<evidence type="ECO:0000259" key="9">
    <source>
        <dbReference type="SMART" id="SM00650"/>
    </source>
</evidence>
<feature type="domain" description="Ribosomal RNA adenine methylase transferase N-terminal" evidence="9">
    <location>
        <begin position="19"/>
        <end position="193"/>
    </location>
</feature>
<dbReference type="Gene3D" id="3.40.50.150">
    <property type="entry name" value="Vaccinia Virus protein VP39"/>
    <property type="match status" value="1"/>
</dbReference>
<name>A0AA90PRZ4_9HELI</name>
<gene>
    <name evidence="7 11" type="primary">rsmA</name>
    <name evidence="7" type="synonym">ksgA</name>
    <name evidence="10" type="ORF">Q5I04_01070</name>
    <name evidence="11" type="ORF">Q5I06_01070</name>
</gene>
<keyword evidence="2 7" id="KW-0698">rRNA processing</keyword>
<dbReference type="PROSITE" id="PS01131">
    <property type="entry name" value="RRNA_A_DIMETH"/>
    <property type="match status" value="1"/>
</dbReference>
<dbReference type="Gene3D" id="1.10.8.100">
    <property type="entry name" value="Ribosomal RNA adenine dimethylase-like, domain 2"/>
    <property type="match status" value="1"/>
</dbReference>
<feature type="binding site" evidence="7 8">
    <location>
        <position position="12"/>
    </location>
    <ligand>
        <name>S-adenosyl-L-methionine</name>
        <dbReference type="ChEBI" id="CHEBI:59789"/>
    </ligand>
</feature>
<dbReference type="PANTHER" id="PTHR11727:SF7">
    <property type="entry name" value="DIMETHYLADENOSINE TRANSFERASE-RELATED"/>
    <property type="match status" value="1"/>
</dbReference>
<dbReference type="InterPro" id="IPR001737">
    <property type="entry name" value="KsgA/Erm"/>
</dbReference>
<evidence type="ECO:0000256" key="2">
    <source>
        <dbReference type="ARBA" id="ARBA00022552"/>
    </source>
</evidence>
<comment type="caution">
    <text evidence="11">The sequence shown here is derived from an EMBL/GenBank/DDBJ whole genome shotgun (WGS) entry which is preliminary data.</text>
</comment>
<keyword evidence="13" id="KW-1185">Reference proteome</keyword>
<feature type="binding site" evidence="7 8">
    <location>
        <position position="109"/>
    </location>
    <ligand>
        <name>S-adenosyl-L-methionine</name>
        <dbReference type="ChEBI" id="CHEBI:59789"/>
    </ligand>
</feature>
<dbReference type="InterPro" id="IPR029063">
    <property type="entry name" value="SAM-dependent_MTases_sf"/>
</dbReference>
<dbReference type="EMBL" id="JAUPEV010000001">
    <property type="protein sequence ID" value="MDO7252512.1"/>
    <property type="molecule type" value="Genomic_DNA"/>
</dbReference>
<reference evidence="11 13" key="1">
    <citation type="submission" date="2023-07" db="EMBL/GenBank/DDBJ databases">
        <title>Unpublished Manusciprt.</title>
        <authorList>
            <person name="Aydin F."/>
            <person name="Tarhane S."/>
            <person name="Saticioglu I.B."/>
            <person name="Karakaya E."/>
            <person name="Abay S."/>
            <person name="Guran O."/>
            <person name="Bozkurt E."/>
            <person name="Uzum N."/>
            <person name="Olgun K."/>
            <person name="Jablonski D."/>
        </authorList>
    </citation>
    <scope>NUCLEOTIDE SEQUENCE</scope>
    <source>
        <strain evidence="13">faydin-H75</strain>
        <strain evidence="11">Faydin-H76</strain>
    </source>
</reference>
<keyword evidence="6 7" id="KW-0694">RNA-binding</keyword>
<accession>A0AA90PRZ4</accession>
<dbReference type="Pfam" id="PF00398">
    <property type="entry name" value="RrnaAD"/>
    <property type="match status" value="1"/>
</dbReference>
<evidence type="ECO:0000256" key="8">
    <source>
        <dbReference type="PROSITE-ProRule" id="PRU01026"/>
    </source>
</evidence>
<dbReference type="EMBL" id="JAUYZK010000001">
    <property type="protein sequence ID" value="MDP2538379.1"/>
    <property type="molecule type" value="Genomic_DNA"/>
</dbReference>
<dbReference type="InterPro" id="IPR023165">
    <property type="entry name" value="rRNA_Ade_diMease-like_C"/>
</dbReference>
<dbReference type="GO" id="GO:0005829">
    <property type="term" value="C:cytosol"/>
    <property type="evidence" value="ECO:0007669"/>
    <property type="project" value="TreeGrafter"/>
</dbReference>
<dbReference type="InterPro" id="IPR020598">
    <property type="entry name" value="rRNA_Ade_methylase_Trfase_N"/>
</dbReference>
<evidence type="ECO:0000256" key="4">
    <source>
        <dbReference type="ARBA" id="ARBA00022679"/>
    </source>
</evidence>
<feature type="binding site" evidence="7 8">
    <location>
        <position position="60"/>
    </location>
    <ligand>
        <name>S-adenosyl-L-methionine</name>
        <dbReference type="ChEBI" id="CHEBI:59789"/>
    </ligand>
</feature>
<evidence type="ECO:0000313" key="10">
    <source>
        <dbReference type="EMBL" id="MDO7252512.1"/>
    </source>
</evidence>
<evidence type="ECO:0000256" key="6">
    <source>
        <dbReference type="ARBA" id="ARBA00022884"/>
    </source>
</evidence>
<sequence>MQHRAKKKFGQNFLKDLGYVNKIVQSIPNIFKGERVVEIGVGLGDLTDKLLEFYQLKAYEVDSDLCSFLLQKYKAPIASEDLVLVCQDVLELPLKEGWLDDKEYILVSNLPYYIASTILLRVLRDPKCRGFVVMTQKEVAQKFCAKNGDRNFCALSVITQTLGESEMLFDVPGEAFEPIPKVTSSVFRIRKNNNLIQSGFEEMLRVAFCAPRKKLFSNLANRYDKKILQDLFDELSIELDIRAHQIPATIYHQIYNNLKVEKYGKQ</sequence>
<feature type="binding site" evidence="7 8">
    <location>
        <position position="14"/>
    </location>
    <ligand>
        <name>S-adenosyl-L-methionine</name>
        <dbReference type="ChEBI" id="CHEBI:59789"/>
    </ligand>
</feature>
<evidence type="ECO:0000256" key="5">
    <source>
        <dbReference type="ARBA" id="ARBA00022691"/>
    </source>
</evidence>
<dbReference type="AlphaFoldDB" id="A0AA90PRZ4"/>
<keyword evidence="4 7" id="KW-0808">Transferase</keyword>
<dbReference type="InterPro" id="IPR011530">
    <property type="entry name" value="rRNA_adenine_dimethylase"/>
</dbReference>
<organism evidence="11 12">
    <name type="scientific">Helicobacter cappadocius</name>
    <dbReference type="NCBI Taxonomy" id="3063998"/>
    <lineage>
        <taxon>Bacteria</taxon>
        <taxon>Pseudomonadati</taxon>
        <taxon>Campylobacterota</taxon>
        <taxon>Epsilonproteobacteria</taxon>
        <taxon>Campylobacterales</taxon>
        <taxon>Helicobacteraceae</taxon>
        <taxon>Helicobacter</taxon>
    </lineage>
</organism>
<keyword evidence="5 7" id="KW-0949">S-adenosyl-L-methionine</keyword>
<keyword evidence="1 7" id="KW-0963">Cytoplasm</keyword>
<dbReference type="RefSeq" id="WP_305516407.1">
    <property type="nucleotide sequence ID" value="NZ_JAUPEV010000001.1"/>
</dbReference>
<keyword evidence="3 7" id="KW-0489">Methyltransferase</keyword>
<feature type="binding site" evidence="7 8">
    <location>
        <position position="40"/>
    </location>
    <ligand>
        <name>S-adenosyl-L-methionine</name>
        <dbReference type="ChEBI" id="CHEBI:59789"/>
    </ligand>
</feature>
<dbReference type="GO" id="GO:0003723">
    <property type="term" value="F:RNA binding"/>
    <property type="evidence" value="ECO:0007669"/>
    <property type="project" value="UniProtKB-UniRule"/>
</dbReference>
<comment type="subcellular location">
    <subcellularLocation>
        <location evidence="7">Cytoplasm</location>
    </subcellularLocation>
</comment>
<evidence type="ECO:0000313" key="12">
    <source>
        <dbReference type="Proteomes" id="UP001177258"/>
    </source>
</evidence>
<comment type="function">
    <text evidence="7">Specifically dimethylates two adjacent adenosines (A1518 and A1519) in the loop of a conserved hairpin near the 3'-end of 16S rRNA in the 30S particle. May play a critical role in biogenesis of 30S subunits.</text>
</comment>
<evidence type="ECO:0000313" key="11">
    <source>
        <dbReference type="EMBL" id="MDP2538379.1"/>
    </source>
</evidence>
<dbReference type="SMART" id="SM00650">
    <property type="entry name" value="rADc"/>
    <property type="match status" value="1"/>
</dbReference>
<dbReference type="Proteomes" id="UP001177258">
    <property type="component" value="Unassembled WGS sequence"/>
</dbReference>
<reference evidence="10 12" key="3">
    <citation type="journal article" date="2024" name="Syst. Appl. Microbiol.">
        <title>Helicobacter cappadocius sp. nov., from lizards: The first psychrotrophic Helicobacter species.</title>
        <authorList>
            <person name="Aydin F."/>
            <person name="Tarhane S."/>
            <person name="Karakaya E."/>
            <person name="Abay S."/>
            <person name="Kayman T."/>
            <person name="Guran O."/>
            <person name="Bozkurt E."/>
            <person name="Uzum N."/>
            <person name="Avci A."/>
            <person name="Olgun K."/>
            <person name="Jablonski D."/>
            <person name="Guran C."/>
            <person name="Burcin Saticioglu I."/>
        </authorList>
    </citation>
    <scope>NUCLEOTIDE SEQUENCE [LARGE SCALE GENOMIC DNA]</scope>
    <source>
        <strain evidence="10">Faydin-H75</strain>
        <strain evidence="12">faydin-H76</strain>
    </source>
</reference>
<dbReference type="Proteomes" id="UP001240777">
    <property type="component" value="Unassembled WGS sequence"/>
</dbReference>
<evidence type="ECO:0000313" key="13">
    <source>
        <dbReference type="Proteomes" id="UP001240777"/>
    </source>
</evidence>
<dbReference type="GO" id="GO:0052908">
    <property type="term" value="F:16S rRNA (adenine(1518)-N(6)/adenine(1519)-N(6))-dimethyltransferase activity"/>
    <property type="evidence" value="ECO:0007669"/>
    <property type="project" value="UniProtKB-EC"/>
</dbReference>
<protein>
    <recommendedName>
        <fullName evidence="7">Ribosomal RNA small subunit methyltransferase A</fullName>
        <ecNumber evidence="7">2.1.1.182</ecNumber>
    </recommendedName>
    <alternativeName>
        <fullName evidence="7">16S rRNA (adenine(1518)-N(6)/adenine(1519)-N(6))-dimethyltransferase</fullName>
    </alternativeName>
    <alternativeName>
        <fullName evidence="7">16S rRNA dimethyladenosine transferase</fullName>
    </alternativeName>
    <alternativeName>
        <fullName evidence="7">16S rRNA dimethylase</fullName>
    </alternativeName>
    <alternativeName>
        <fullName evidence="7">S-adenosylmethionine-6-N', N'-adenosyl(rRNA) dimethyltransferase</fullName>
    </alternativeName>
</protein>
<dbReference type="HAMAP" id="MF_00607">
    <property type="entry name" value="16SrRNA_methyltr_A"/>
    <property type="match status" value="1"/>
</dbReference>
<comment type="catalytic activity">
    <reaction evidence="7">
        <text>adenosine(1518)/adenosine(1519) in 16S rRNA + 4 S-adenosyl-L-methionine = N(6)-dimethyladenosine(1518)/N(6)-dimethyladenosine(1519) in 16S rRNA + 4 S-adenosyl-L-homocysteine + 4 H(+)</text>
        <dbReference type="Rhea" id="RHEA:19609"/>
        <dbReference type="Rhea" id="RHEA-COMP:10232"/>
        <dbReference type="Rhea" id="RHEA-COMP:10233"/>
        <dbReference type="ChEBI" id="CHEBI:15378"/>
        <dbReference type="ChEBI" id="CHEBI:57856"/>
        <dbReference type="ChEBI" id="CHEBI:59789"/>
        <dbReference type="ChEBI" id="CHEBI:74411"/>
        <dbReference type="ChEBI" id="CHEBI:74493"/>
        <dbReference type="EC" id="2.1.1.182"/>
    </reaction>
</comment>
<dbReference type="InterPro" id="IPR020596">
    <property type="entry name" value="rRNA_Ade_Mease_Trfase_CS"/>
</dbReference>
<dbReference type="PROSITE" id="PS51689">
    <property type="entry name" value="SAM_RNA_A_N6_MT"/>
    <property type="match status" value="1"/>
</dbReference>
<evidence type="ECO:0000256" key="1">
    <source>
        <dbReference type="ARBA" id="ARBA00022490"/>
    </source>
</evidence>
<dbReference type="NCBIfam" id="TIGR00755">
    <property type="entry name" value="ksgA"/>
    <property type="match status" value="1"/>
</dbReference>
<evidence type="ECO:0000256" key="3">
    <source>
        <dbReference type="ARBA" id="ARBA00022603"/>
    </source>
</evidence>